<keyword evidence="2" id="KW-1185">Reference proteome</keyword>
<dbReference type="EMBL" id="PGGS01000349">
    <property type="protein sequence ID" value="PNH04932.1"/>
    <property type="molecule type" value="Genomic_DNA"/>
</dbReference>
<evidence type="ECO:0000313" key="1">
    <source>
        <dbReference type="EMBL" id="PNH04932.1"/>
    </source>
</evidence>
<feature type="non-terminal residue" evidence="1">
    <location>
        <position position="184"/>
    </location>
</feature>
<gene>
    <name evidence="1" type="ORF">TSOC_008879</name>
</gene>
<name>A0A2J7ZXE9_9CHLO</name>
<sequence length="184" mass="18370">MEPASSFAFVFAFDPSLVDAGLSLAPCRESSACSGPANMNVSAIVDGLGADRFHRRVTGALTGKDRRGKSPAGASFSAEQLCATLRQHGLHALLVLPGHSDAGACGGGRNASDGYFCSRQPYVLVYKTTPRPAAHAPCSGAAGMPGAEGGGGGVGGVGGASGVGGCEAAGDALLVEPHLRELFR</sequence>
<dbReference type="Proteomes" id="UP000236333">
    <property type="component" value="Unassembled WGS sequence"/>
</dbReference>
<protein>
    <submittedName>
        <fullName evidence="1">Uncharacterized protein</fullName>
    </submittedName>
</protein>
<dbReference type="AlphaFoldDB" id="A0A2J7ZXE9"/>
<reference evidence="1 2" key="1">
    <citation type="journal article" date="2017" name="Mol. Biol. Evol.">
        <title>The 4-celled Tetrabaena socialis nuclear genome reveals the essential components for genetic control of cell number at the origin of multicellularity in the volvocine lineage.</title>
        <authorList>
            <person name="Featherston J."/>
            <person name="Arakaki Y."/>
            <person name="Hanschen E.R."/>
            <person name="Ferris P.J."/>
            <person name="Michod R.E."/>
            <person name="Olson B.J.S.C."/>
            <person name="Nozaki H."/>
            <person name="Durand P.M."/>
        </authorList>
    </citation>
    <scope>NUCLEOTIDE SEQUENCE [LARGE SCALE GENOMIC DNA]</scope>
    <source>
        <strain evidence="1 2">NIES-571</strain>
    </source>
</reference>
<organism evidence="1 2">
    <name type="scientific">Tetrabaena socialis</name>
    <dbReference type="NCBI Taxonomy" id="47790"/>
    <lineage>
        <taxon>Eukaryota</taxon>
        <taxon>Viridiplantae</taxon>
        <taxon>Chlorophyta</taxon>
        <taxon>core chlorophytes</taxon>
        <taxon>Chlorophyceae</taxon>
        <taxon>CS clade</taxon>
        <taxon>Chlamydomonadales</taxon>
        <taxon>Tetrabaenaceae</taxon>
        <taxon>Tetrabaena</taxon>
    </lineage>
</organism>
<evidence type="ECO:0000313" key="2">
    <source>
        <dbReference type="Proteomes" id="UP000236333"/>
    </source>
</evidence>
<comment type="caution">
    <text evidence="1">The sequence shown here is derived from an EMBL/GenBank/DDBJ whole genome shotgun (WGS) entry which is preliminary data.</text>
</comment>
<accession>A0A2J7ZXE9</accession>
<proteinExistence type="predicted"/>